<dbReference type="InterPro" id="IPR036279">
    <property type="entry name" value="5-3_exonuclease_C_sf"/>
</dbReference>
<dbReference type="GO" id="GO:0017108">
    <property type="term" value="F:5'-flap endonuclease activity"/>
    <property type="evidence" value="ECO:0007669"/>
    <property type="project" value="TreeGrafter"/>
</dbReference>
<feature type="region of interest" description="Disordered" evidence="3">
    <location>
        <begin position="599"/>
        <end position="668"/>
    </location>
</feature>
<dbReference type="Proteomes" id="UP000190274">
    <property type="component" value="Chromosome G"/>
</dbReference>
<dbReference type="GO" id="GO:0008821">
    <property type="term" value="F:crossover junction DNA endonuclease activity"/>
    <property type="evidence" value="ECO:0007669"/>
    <property type="project" value="EnsemblFungi"/>
</dbReference>
<organism evidence="6 7">
    <name type="scientific">Lachancea dasiensis</name>
    <dbReference type="NCBI Taxonomy" id="1072105"/>
    <lineage>
        <taxon>Eukaryota</taxon>
        <taxon>Fungi</taxon>
        <taxon>Dikarya</taxon>
        <taxon>Ascomycota</taxon>
        <taxon>Saccharomycotina</taxon>
        <taxon>Saccharomycetes</taxon>
        <taxon>Saccharomycetales</taxon>
        <taxon>Saccharomycetaceae</taxon>
        <taxon>Lachancea</taxon>
    </lineage>
</organism>
<name>A0A1G4JWI5_9SACH</name>
<gene>
    <name evidence="6" type="ORF">LADA_0G15632G</name>
</gene>
<dbReference type="CDD" id="cd09870">
    <property type="entry name" value="PIN_YEN1"/>
    <property type="match status" value="1"/>
</dbReference>
<dbReference type="InterPro" id="IPR006085">
    <property type="entry name" value="XPG_DNA_repair_N"/>
</dbReference>
<feature type="compositionally biased region" description="Polar residues" evidence="3">
    <location>
        <begin position="644"/>
        <end position="653"/>
    </location>
</feature>
<evidence type="ECO:0000313" key="7">
    <source>
        <dbReference type="Proteomes" id="UP000190274"/>
    </source>
</evidence>
<accession>A0A1G4JWI5</accession>
<dbReference type="InterPro" id="IPR029060">
    <property type="entry name" value="PIN-like_dom_sf"/>
</dbReference>
<feature type="region of interest" description="Disordered" evidence="3">
    <location>
        <begin position="456"/>
        <end position="486"/>
    </location>
</feature>
<dbReference type="Pfam" id="PF00752">
    <property type="entry name" value="XPG_N"/>
    <property type="match status" value="1"/>
</dbReference>
<dbReference type="GO" id="GO:0006281">
    <property type="term" value="P:DNA repair"/>
    <property type="evidence" value="ECO:0007669"/>
    <property type="project" value="EnsemblFungi"/>
</dbReference>
<dbReference type="EMBL" id="LT598457">
    <property type="protein sequence ID" value="SCU95439.1"/>
    <property type="molecule type" value="Genomic_DNA"/>
</dbReference>
<dbReference type="SMART" id="SM00484">
    <property type="entry name" value="XPGI"/>
    <property type="match status" value="1"/>
</dbReference>
<dbReference type="Gene3D" id="3.40.50.1010">
    <property type="entry name" value="5'-nuclease"/>
    <property type="match status" value="1"/>
</dbReference>
<keyword evidence="7" id="KW-1185">Reference proteome</keyword>
<dbReference type="GO" id="GO:0051908">
    <property type="term" value="F:double-stranded DNA 5'-3' DNA exonuclease activity"/>
    <property type="evidence" value="ECO:0007669"/>
    <property type="project" value="EnsemblFungi"/>
</dbReference>
<dbReference type="PANTHER" id="PTHR11081">
    <property type="entry name" value="FLAP ENDONUCLEASE FAMILY MEMBER"/>
    <property type="match status" value="1"/>
</dbReference>
<protein>
    <submittedName>
        <fullName evidence="6">LADA_0G15632g1_1</fullName>
    </submittedName>
</protein>
<proteinExistence type="predicted"/>
<dbReference type="STRING" id="1266660.A0A1G4JWI5"/>
<keyword evidence="2" id="KW-0378">Hydrolase</keyword>
<dbReference type="SUPFAM" id="SSF47807">
    <property type="entry name" value="5' to 3' exonuclease, C-terminal subdomain"/>
    <property type="match status" value="1"/>
</dbReference>
<dbReference type="GO" id="GO:0005634">
    <property type="term" value="C:nucleus"/>
    <property type="evidence" value="ECO:0007669"/>
    <property type="project" value="EnsemblFungi"/>
</dbReference>
<dbReference type="SMART" id="SM00485">
    <property type="entry name" value="XPGN"/>
    <property type="match status" value="1"/>
</dbReference>
<dbReference type="PANTHER" id="PTHR11081:SF72">
    <property type="entry name" value="HOLLIDAY JUNCTION RESOLVASE YEN1"/>
    <property type="match status" value="1"/>
</dbReference>
<dbReference type="SUPFAM" id="SSF88723">
    <property type="entry name" value="PIN domain-like"/>
    <property type="match status" value="1"/>
</dbReference>
<feature type="domain" description="XPG N-terminal" evidence="5">
    <location>
        <begin position="1"/>
        <end position="115"/>
    </location>
</feature>
<evidence type="ECO:0000256" key="2">
    <source>
        <dbReference type="ARBA" id="ARBA00022801"/>
    </source>
</evidence>
<dbReference type="AlphaFoldDB" id="A0A1G4JWI5"/>
<dbReference type="PRINTS" id="PR00853">
    <property type="entry name" value="XPGRADSUPER"/>
</dbReference>
<dbReference type="InterPro" id="IPR006086">
    <property type="entry name" value="XPG-I_dom"/>
</dbReference>
<feature type="compositionally biased region" description="Basic and acidic residues" evidence="3">
    <location>
        <begin position="600"/>
        <end position="617"/>
    </location>
</feature>
<evidence type="ECO:0000256" key="3">
    <source>
        <dbReference type="SAM" id="MobiDB-lite"/>
    </source>
</evidence>
<dbReference type="OrthoDB" id="2959108at2759"/>
<reference evidence="7" key="1">
    <citation type="submission" date="2016-03" db="EMBL/GenBank/DDBJ databases">
        <authorList>
            <person name="Devillers H."/>
        </authorList>
    </citation>
    <scope>NUCLEOTIDE SEQUENCE [LARGE SCALE GENOMIC DNA]</scope>
</reference>
<dbReference type="InterPro" id="IPR006084">
    <property type="entry name" value="XPG/Rad2"/>
</dbReference>
<sequence length="668" mass="76207">MGVPAFWELIKDHQSVQRIPFQQFVTEFQHAEGRAPRLAIDAFGWLFECGFLTGETDELIDKGYRTDGLAILAFLKRLKILLSLDVTFVLVFDGPFKPKFKNELKLKRATSDKLDVLTAVNVDIDGWTNPSSPENEVHDVEGLRMAKKLLTLMNISWLDAAGEGEAECARLQKLGLVDYVVTNDSDVFAFGATRALRNMSKFWEDLPASYADATRKKDHKENFVTMIDISRISCWNQDHILLYYALLGADYSQGVRGLGSRKSATLAQLREPNFASEFKAIFADASSSAELRRPQYLDFQQRMFNHCRCHSVELFGRNYFKTSGAAQFQGWPSEEALLHYFHPTVSEQVQTDCLNGEYNNISGKFNIPESNIRQLFDLVNELDLKIITDISKWFHDIMHTTFLLKKILHGSTLPDDQLYVFKITDNWISNICNGTVHLDYWRIRYNSFMAGVEEPQSEAFTRQEGESDRSDPNIISRRKSPTKKQADREAYRYMTSVPSAMLPSSNLLVKRYMLESHKGGGKTPRKKRITSRCSSIQKNNLDEFLKKHSSPRKKLTEDVIETPLLPPTKRKLFVEDDNKDLEPEVSDWADTSSLIIVSEQGRKEDPGVPPKSPERMHMFGLSAHLDESSELDENESPLKKRNISTRPRSQGSESIPLDIIDLTHDGQL</sequence>
<keyword evidence="1" id="KW-0540">Nuclease</keyword>
<evidence type="ECO:0000259" key="4">
    <source>
        <dbReference type="SMART" id="SM00484"/>
    </source>
</evidence>
<feature type="compositionally biased region" description="Basic and acidic residues" evidence="3">
    <location>
        <begin position="461"/>
        <end position="471"/>
    </location>
</feature>
<evidence type="ECO:0000259" key="5">
    <source>
        <dbReference type="SMART" id="SM00485"/>
    </source>
</evidence>
<evidence type="ECO:0000313" key="6">
    <source>
        <dbReference type="EMBL" id="SCU95439.1"/>
    </source>
</evidence>
<dbReference type="GO" id="GO:0005737">
    <property type="term" value="C:cytoplasm"/>
    <property type="evidence" value="ECO:0007669"/>
    <property type="project" value="EnsemblFungi"/>
</dbReference>
<evidence type="ECO:0000256" key="1">
    <source>
        <dbReference type="ARBA" id="ARBA00022722"/>
    </source>
</evidence>
<dbReference type="Pfam" id="PF00867">
    <property type="entry name" value="XPG_I"/>
    <property type="match status" value="1"/>
</dbReference>
<feature type="domain" description="XPG-I" evidence="4">
    <location>
        <begin position="151"/>
        <end position="229"/>
    </location>
</feature>